<comment type="caution">
    <text evidence="9">The sequence shown here is derived from an EMBL/GenBank/DDBJ whole genome shotgun (WGS) entry which is preliminary data.</text>
</comment>
<keyword evidence="6" id="KW-0675">Receptor</keyword>
<proteinExistence type="predicted"/>
<keyword evidence="10" id="KW-1185">Reference proteome</keyword>
<dbReference type="Gene3D" id="1.20.1070.10">
    <property type="entry name" value="Rhodopsin 7-helix transmembrane proteins"/>
    <property type="match status" value="1"/>
</dbReference>
<sequence>MLFLLIIPVIMMTLAYVSVIRALYKNKKATAGRKQSSAGRIAATYENGASTRLQVQQNEDISSTSTAYTPDASPARSIVRDENGNKNKAKRLRFRIGGTKEPKDEDADKIRRIVLMLVIIVLLFVISWAPLLTVNFLLKFAIITPSTRTITMLPLPPITSVRK</sequence>
<dbReference type="PANTHER" id="PTHR24241">
    <property type="entry name" value="NEUROPEPTIDE RECEPTOR-RELATED G-PROTEIN COUPLED RECEPTOR"/>
    <property type="match status" value="1"/>
</dbReference>
<dbReference type="GO" id="GO:0032870">
    <property type="term" value="P:cellular response to hormone stimulus"/>
    <property type="evidence" value="ECO:0007669"/>
    <property type="project" value="TreeGrafter"/>
</dbReference>
<evidence type="ECO:0000313" key="9">
    <source>
        <dbReference type="EMBL" id="PIK37044.1"/>
    </source>
</evidence>
<evidence type="ECO:0000256" key="6">
    <source>
        <dbReference type="ARBA" id="ARBA00023170"/>
    </source>
</evidence>
<dbReference type="Pfam" id="PF00001">
    <property type="entry name" value="7tm_1"/>
    <property type="match status" value="1"/>
</dbReference>
<feature type="transmembrane region" description="Helical" evidence="7">
    <location>
        <begin position="113"/>
        <end position="138"/>
    </location>
</feature>
<dbReference type="InterPro" id="IPR000276">
    <property type="entry name" value="GPCR_Rhodpsn"/>
</dbReference>
<dbReference type="SUPFAM" id="SSF81321">
    <property type="entry name" value="Family A G protein-coupled receptor-like"/>
    <property type="match status" value="1"/>
</dbReference>
<evidence type="ECO:0000256" key="2">
    <source>
        <dbReference type="ARBA" id="ARBA00022475"/>
    </source>
</evidence>
<evidence type="ECO:0000313" key="10">
    <source>
        <dbReference type="Proteomes" id="UP000230750"/>
    </source>
</evidence>
<evidence type="ECO:0000259" key="8">
    <source>
        <dbReference type="PROSITE" id="PS50262"/>
    </source>
</evidence>
<evidence type="ECO:0000256" key="4">
    <source>
        <dbReference type="ARBA" id="ARBA00022989"/>
    </source>
</evidence>
<dbReference type="InterPro" id="IPR017452">
    <property type="entry name" value="GPCR_Rhodpsn_7TM"/>
</dbReference>
<dbReference type="Proteomes" id="UP000230750">
    <property type="component" value="Unassembled WGS sequence"/>
</dbReference>
<keyword evidence="3 7" id="KW-0812">Transmembrane</keyword>
<dbReference type="PANTHER" id="PTHR24241:SF193">
    <property type="entry name" value="G-PROTEIN COUPLED RECEPTORS FAMILY 1 PROFILE DOMAIN-CONTAINING PROTEIN"/>
    <property type="match status" value="1"/>
</dbReference>
<comment type="subcellular location">
    <subcellularLocation>
        <location evidence="1">Cell membrane</location>
        <topology evidence="1">Multi-pass membrane protein</topology>
    </subcellularLocation>
</comment>
<evidence type="ECO:0000256" key="3">
    <source>
        <dbReference type="ARBA" id="ARBA00022692"/>
    </source>
</evidence>
<dbReference type="GO" id="GO:0004930">
    <property type="term" value="F:G protein-coupled receptor activity"/>
    <property type="evidence" value="ECO:0007669"/>
    <property type="project" value="InterPro"/>
</dbReference>
<keyword evidence="5 7" id="KW-0472">Membrane</keyword>
<evidence type="ECO:0000256" key="5">
    <source>
        <dbReference type="ARBA" id="ARBA00023136"/>
    </source>
</evidence>
<organism evidence="9 10">
    <name type="scientific">Stichopus japonicus</name>
    <name type="common">Sea cucumber</name>
    <dbReference type="NCBI Taxonomy" id="307972"/>
    <lineage>
        <taxon>Eukaryota</taxon>
        <taxon>Metazoa</taxon>
        <taxon>Echinodermata</taxon>
        <taxon>Eleutherozoa</taxon>
        <taxon>Echinozoa</taxon>
        <taxon>Holothuroidea</taxon>
        <taxon>Aspidochirotacea</taxon>
        <taxon>Aspidochirotida</taxon>
        <taxon>Stichopodidae</taxon>
        <taxon>Apostichopus</taxon>
    </lineage>
</organism>
<feature type="domain" description="G-protein coupled receptors family 1 profile" evidence="8">
    <location>
        <begin position="1"/>
        <end position="163"/>
    </location>
</feature>
<evidence type="ECO:0000256" key="7">
    <source>
        <dbReference type="SAM" id="Phobius"/>
    </source>
</evidence>
<dbReference type="GO" id="GO:0042277">
    <property type="term" value="F:peptide binding"/>
    <property type="evidence" value="ECO:0007669"/>
    <property type="project" value="TreeGrafter"/>
</dbReference>
<keyword evidence="4 7" id="KW-1133">Transmembrane helix</keyword>
<dbReference type="EMBL" id="MRZV01001569">
    <property type="protein sequence ID" value="PIK37044.1"/>
    <property type="molecule type" value="Genomic_DNA"/>
</dbReference>
<reference evidence="9 10" key="1">
    <citation type="journal article" date="2017" name="PLoS Biol.">
        <title>The sea cucumber genome provides insights into morphological evolution and visceral regeneration.</title>
        <authorList>
            <person name="Zhang X."/>
            <person name="Sun L."/>
            <person name="Yuan J."/>
            <person name="Sun Y."/>
            <person name="Gao Y."/>
            <person name="Zhang L."/>
            <person name="Li S."/>
            <person name="Dai H."/>
            <person name="Hamel J.F."/>
            <person name="Liu C."/>
            <person name="Yu Y."/>
            <person name="Liu S."/>
            <person name="Lin W."/>
            <person name="Guo K."/>
            <person name="Jin S."/>
            <person name="Xu P."/>
            <person name="Storey K.B."/>
            <person name="Huan P."/>
            <person name="Zhang T."/>
            <person name="Zhou Y."/>
            <person name="Zhang J."/>
            <person name="Lin C."/>
            <person name="Li X."/>
            <person name="Xing L."/>
            <person name="Huo D."/>
            <person name="Sun M."/>
            <person name="Wang L."/>
            <person name="Mercier A."/>
            <person name="Li F."/>
            <person name="Yang H."/>
            <person name="Xiang J."/>
        </authorList>
    </citation>
    <scope>NUCLEOTIDE SEQUENCE [LARGE SCALE GENOMIC DNA]</scope>
    <source>
        <strain evidence="9">Shaxun</strain>
        <tissue evidence="9">Muscle</tissue>
    </source>
</reference>
<dbReference type="GO" id="GO:0005886">
    <property type="term" value="C:plasma membrane"/>
    <property type="evidence" value="ECO:0007669"/>
    <property type="project" value="UniProtKB-SubCell"/>
</dbReference>
<gene>
    <name evidence="9" type="ORF">BSL78_26121</name>
</gene>
<evidence type="ECO:0000256" key="1">
    <source>
        <dbReference type="ARBA" id="ARBA00004651"/>
    </source>
</evidence>
<keyword evidence="2" id="KW-1003">Cell membrane</keyword>
<feature type="transmembrane region" description="Helical" evidence="7">
    <location>
        <begin position="6"/>
        <end position="24"/>
    </location>
</feature>
<dbReference type="PROSITE" id="PS50262">
    <property type="entry name" value="G_PROTEIN_RECEP_F1_2"/>
    <property type="match status" value="1"/>
</dbReference>
<protein>
    <recommendedName>
        <fullName evidence="8">G-protein coupled receptors family 1 profile domain-containing protein</fullName>
    </recommendedName>
</protein>
<name>A0A2G8JMQ7_STIJA</name>
<accession>A0A2G8JMQ7</accession>
<dbReference type="AlphaFoldDB" id="A0A2G8JMQ7"/>